<dbReference type="AlphaFoldDB" id="A0A9P7A8R8"/>
<feature type="compositionally biased region" description="Polar residues" evidence="1">
    <location>
        <begin position="254"/>
        <end position="263"/>
    </location>
</feature>
<feature type="compositionally biased region" description="Acidic residues" evidence="1">
    <location>
        <begin position="169"/>
        <end position="179"/>
    </location>
</feature>
<dbReference type="EMBL" id="JABBWE010000142">
    <property type="protein sequence ID" value="KAG1784493.1"/>
    <property type="molecule type" value="Genomic_DNA"/>
</dbReference>
<feature type="compositionally biased region" description="Basic and acidic residues" evidence="1">
    <location>
        <begin position="196"/>
        <end position="211"/>
    </location>
</feature>
<reference evidence="2" key="1">
    <citation type="journal article" date="2020" name="New Phytol.">
        <title>Comparative genomics reveals dynamic genome evolution in host specialist ectomycorrhizal fungi.</title>
        <authorList>
            <person name="Lofgren L.A."/>
            <person name="Nguyen N.H."/>
            <person name="Vilgalys R."/>
            <person name="Ruytinx J."/>
            <person name="Liao H.L."/>
            <person name="Branco S."/>
            <person name="Kuo A."/>
            <person name="LaButti K."/>
            <person name="Lipzen A."/>
            <person name="Andreopoulos W."/>
            <person name="Pangilinan J."/>
            <person name="Riley R."/>
            <person name="Hundley H."/>
            <person name="Na H."/>
            <person name="Barry K."/>
            <person name="Grigoriev I.V."/>
            <person name="Stajich J.E."/>
            <person name="Kennedy P.G."/>
        </authorList>
    </citation>
    <scope>NUCLEOTIDE SEQUENCE</scope>
    <source>
        <strain evidence="2">S12</strain>
    </source>
</reference>
<feature type="compositionally biased region" description="Polar residues" evidence="1">
    <location>
        <begin position="117"/>
        <end position="131"/>
    </location>
</feature>
<dbReference type="RefSeq" id="XP_041151978.1">
    <property type="nucleotide sequence ID" value="XM_041308017.1"/>
</dbReference>
<gene>
    <name evidence="2" type="ORF">HD556DRAFT_1451726</name>
</gene>
<dbReference type="Proteomes" id="UP000719766">
    <property type="component" value="Unassembled WGS sequence"/>
</dbReference>
<feature type="compositionally biased region" description="Basic and acidic residues" evidence="1">
    <location>
        <begin position="147"/>
        <end position="168"/>
    </location>
</feature>
<dbReference type="OrthoDB" id="2686841at2759"/>
<sequence>MVAMCPSNKSKHLGKVDLPAKRQKYAEDSDDEDNVKKCQPVRKKPAPRRHQKAKKAAATKAIAQFELEMKEKDAQDSLQANCPPTLNVSKVPRKPSVSVLGDPADETIIEDVMLIDNDQNNENGVQNSENLPGSYKPGTKFTKAQKVCRDVEAAKQRAVEQQKGRAESKEDEEVMDSGDDNVRGVGKKQQKGSHTCSDRERPSSKRLKQDDLLFSSQPPQSGMVNNWCQVISTQVPNHNRQPSAAPKSVLAASGTDSLASRNTVRPGGFEVELNDDEQPEPPGPHQGEQDPLLTRIEVIKAGTEGREQAGGGSDETDMRESEDMHYGGEQDDGSSPKPESARPYMWKLKVVSHTITCPPPERQGSATNSMQTGRLKTSYSKSNECRNDRTTGRQKQQGKNNATSCKSVTNAPWSMHNNSEDNDDNNNNNNNNNNSSSSSDNESSQAPHTRVKFMKNDLPPGLHCDFDALVVPMWIDFISTLDNMWDISDFADEMQRIWDLALPAIKHTVSKLKDPVYKILMQRAYHYCSDFGERAKIVIAKYIKEQGWMSDEIQQVVAYIVPEQIPWVNKKGQKNYYGAFEDQCILDMFALYFKHVHCLPTKYCSERMPKGALSITTVTVKQTWKMWKTGHFVQPTKASQCQFAEGLWSYSTELIMESIDGATRHKWKKIFKGAAPFTDAHRK</sequence>
<accession>A0A9P7A8R8</accession>
<feature type="compositionally biased region" description="Basic and acidic residues" evidence="1">
    <location>
        <begin position="316"/>
        <end position="328"/>
    </location>
</feature>
<evidence type="ECO:0000313" key="3">
    <source>
        <dbReference type="Proteomes" id="UP000719766"/>
    </source>
</evidence>
<feature type="compositionally biased region" description="Low complexity" evidence="1">
    <location>
        <begin position="88"/>
        <end position="99"/>
    </location>
</feature>
<feature type="compositionally biased region" description="Low complexity" evidence="1">
    <location>
        <begin position="425"/>
        <end position="444"/>
    </location>
</feature>
<organism evidence="2 3">
    <name type="scientific">Suillus plorans</name>
    <dbReference type="NCBI Taxonomy" id="116603"/>
    <lineage>
        <taxon>Eukaryota</taxon>
        <taxon>Fungi</taxon>
        <taxon>Dikarya</taxon>
        <taxon>Basidiomycota</taxon>
        <taxon>Agaricomycotina</taxon>
        <taxon>Agaricomycetes</taxon>
        <taxon>Agaricomycetidae</taxon>
        <taxon>Boletales</taxon>
        <taxon>Suillineae</taxon>
        <taxon>Suillaceae</taxon>
        <taxon>Suillus</taxon>
    </lineage>
</organism>
<evidence type="ECO:0000256" key="1">
    <source>
        <dbReference type="SAM" id="MobiDB-lite"/>
    </source>
</evidence>
<name>A0A9P7A8R8_9AGAM</name>
<comment type="caution">
    <text evidence="2">The sequence shown here is derived from an EMBL/GenBank/DDBJ whole genome shotgun (WGS) entry which is preliminary data.</text>
</comment>
<protein>
    <submittedName>
        <fullName evidence="2">Uncharacterized protein</fullName>
    </submittedName>
</protein>
<evidence type="ECO:0000313" key="2">
    <source>
        <dbReference type="EMBL" id="KAG1784493.1"/>
    </source>
</evidence>
<keyword evidence="3" id="KW-1185">Reference proteome</keyword>
<feature type="region of interest" description="Disordered" evidence="1">
    <location>
        <begin position="73"/>
        <end position="102"/>
    </location>
</feature>
<dbReference type="GeneID" id="64601781"/>
<feature type="compositionally biased region" description="Polar residues" evidence="1">
    <location>
        <begin position="393"/>
        <end position="416"/>
    </location>
</feature>
<feature type="region of interest" description="Disordered" evidence="1">
    <location>
        <begin position="115"/>
        <end position="341"/>
    </location>
</feature>
<feature type="region of interest" description="Disordered" evidence="1">
    <location>
        <begin position="1"/>
        <end position="57"/>
    </location>
</feature>
<feature type="region of interest" description="Disordered" evidence="1">
    <location>
        <begin position="355"/>
        <end position="448"/>
    </location>
</feature>
<proteinExistence type="predicted"/>
<feature type="compositionally biased region" description="Basic residues" evidence="1">
    <location>
        <begin position="39"/>
        <end position="57"/>
    </location>
</feature>
<feature type="compositionally biased region" description="Polar residues" evidence="1">
    <location>
        <begin position="364"/>
        <end position="382"/>
    </location>
</feature>
<feature type="compositionally biased region" description="Polar residues" evidence="1">
    <location>
        <begin position="214"/>
        <end position="242"/>
    </location>
</feature>
<feature type="compositionally biased region" description="Basic and acidic residues" evidence="1">
    <location>
        <begin position="14"/>
        <end position="27"/>
    </location>
</feature>
<feature type="compositionally biased region" description="Polar residues" evidence="1">
    <location>
        <begin position="76"/>
        <end position="87"/>
    </location>
</feature>